<dbReference type="AlphaFoldDB" id="A0AA42IZ49"/>
<evidence type="ECO:0000259" key="2">
    <source>
        <dbReference type="Pfam" id="PF07833"/>
    </source>
</evidence>
<dbReference type="RefSeq" id="WP_271010914.1">
    <property type="nucleotide sequence ID" value="NZ_JAQIFT010000010.1"/>
</dbReference>
<sequence>MKKKSLLAVLTICIGALAMPVWAAEIIQPINVPVSQPVSTDLINIEVPISRAEFITILIEAGTGRELPLIMDTHYAMSAMQKAQELGLIDLTQYPMEIWLEDMPIEEKVEILDKAKKNNGINMEQVYKILKEKLIEQVIIDEKVVEVKSIEYYRGKVMLPLRDVAEAMGFEVTWDADTYTATLNNDEIKSKVQIGTDLYNYYSVKAIGMSAPFSVGVAPKFIEGSVYVPYEYFSMFADWVVMDQKLVFTLKK</sequence>
<evidence type="ECO:0000313" key="4">
    <source>
        <dbReference type="Proteomes" id="UP001169242"/>
    </source>
</evidence>
<dbReference type="Gene3D" id="3.30.457.10">
    <property type="entry name" value="Copper amine oxidase-like, N-terminal domain"/>
    <property type="match status" value="1"/>
</dbReference>
<reference evidence="3" key="1">
    <citation type="journal article" date="2023" name="Int. J. Syst. Evol. Microbiol.">
        <title>&lt;i&gt;Holtiella tumoricola&lt;/i&gt; gen. nov. sp. nov., isolated from a human clinical sample.</title>
        <authorList>
            <person name="Allen-Vercoe E."/>
            <person name="Daigneault M.C."/>
            <person name="Vancuren S.J."/>
            <person name="Cochrane K."/>
            <person name="O'Neal L.L."/>
            <person name="Sankaranarayanan K."/>
            <person name="Lawson P.A."/>
        </authorList>
    </citation>
    <scope>NUCLEOTIDE SEQUENCE</scope>
    <source>
        <strain evidence="3">CC70A</strain>
    </source>
</reference>
<gene>
    <name evidence="3" type="ORF">PBV87_01655</name>
</gene>
<feature type="chain" id="PRO_5041299766" evidence="1">
    <location>
        <begin position="24"/>
        <end position="252"/>
    </location>
</feature>
<dbReference type="EMBL" id="JAQIFT010000010">
    <property type="protein sequence ID" value="MDA3730220.1"/>
    <property type="molecule type" value="Genomic_DNA"/>
</dbReference>
<dbReference type="SUPFAM" id="SSF55383">
    <property type="entry name" value="Copper amine oxidase, domain N"/>
    <property type="match status" value="1"/>
</dbReference>
<name>A0AA42IZ49_9FIRM</name>
<organism evidence="3 4">
    <name type="scientific">Holtiella tumoricola</name>
    <dbReference type="NCBI Taxonomy" id="3018743"/>
    <lineage>
        <taxon>Bacteria</taxon>
        <taxon>Bacillati</taxon>
        <taxon>Bacillota</taxon>
        <taxon>Clostridia</taxon>
        <taxon>Lachnospirales</taxon>
        <taxon>Cellulosilyticaceae</taxon>
        <taxon>Holtiella</taxon>
    </lineage>
</organism>
<keyword evidence="1" id="KW-0732">Signal</keyword>
<keyword evidence="4" id="KW-1185">Reference proteome</keyword>
<feature type="signal peptide" evidence="1">
    <location>
        <begin position="1"/>
        <end position="23"/>
    </location>
</feature>
<comment type="caution">
    <text evidence="3">The sequence shown here is derived from an EMBL/GenBank/DDBJ whole genome shotgun (WGS) entry which is preliminary data.</text>
</comment>
<evidence type="ECO:0000313" key="3">
    <source>
        <dbReference type="EMBL" id="MDA3730220.1"/>
    </source>
</evidence>
<protein>
    <submittedName>
        <fullName evidence="3">Copper amine oxidase N-terminal domain-containing protein</fullName>
    </submittedName>
</protein>
<proteinExistence type="predicted"/>
<dbReference type="InterPro" id="IPR012854">
    <property type="entry name" value="Cu_amine_oxidase-like_N"/>
</dbReference>
<dbReference type="Pfam" id="PF07833">
    <property type="entry name" value="Cu_amine_oxidN1"/>
    <property type="match status" value="1"/>
</dbReference>
<dbReference type="InterPro" id="IPR036582">
    <property type="entry name" value="Mao_N_sf"/>
</dbReference>
<feature type="domain" description="Copper amine oxidase-like N-terminal" evidence="2">
    <location>
        <begin position="148"/>
        <end position="234"/>
    </location>
</feature>
<evidence type="ECO:0000256" key="1">
    <source>
        <dbReference type="SAM" id="SignalP"/>
    </source>
</evidence>
<dbReference type="Proteomes" id="UP001169242">
    <property type="component" value="Unassembled WGS sequence"/>
</dbReference>
<accession>A0AA42IZ49</accession>